<dbReference type="CDD" id="cd03506">
    <property type="entry name" value="Delta6-FADS-like"/>
    <property type="match status" value="1"/>
</dbReference>
<dbReference type="RefSeq" id="WP_179536463.1">
    <property type="nucleotide sequence ID" value="NZ_JACBYW010000006.1"/>
</dbReference>
<evidence type="ECO:0000313" key="4">
    <source>
        <dbReference type="Proteomes" id="UP000548304"/>
    </source>
</evidence>
<dbReference type="PANTHER" id="PTHR19353:SF19">
    <property type="entry name" value="DELTA(5) FATTY ACID DESATURASE C-RELATED"/>
    <property type="match status" value="1"/>
</dbReference>
<dbReference type="InterPro" id="IPR012171">
    <property type="entry name" value="Fatty_acid_desaturase"/>
</dbReference>
<gene>
    <name evidence="3" type="ORF">FHR84_003455</name>
</gene>
<keyword evidence="1" id="KW-0812">Transmembrane</keyword>
<sequence>MTASPAQPSDDNLGSDFAKLARSVKRAGLLQRRYTYYAVRITVNALLLAAGAAAFVLLGDSWWQLLTAAFFAVMFTQSAFIGHDAGHRQVLNSRRGNDLVGRAHSTITGISYEWWVGKHNQHHANPNHEEEDPDIEIAALAFSHEQSHAKRGLLRWVAKYQAFLFFPMLLAEAVMLRIRSVQAVLRREVKSVKLEAGLLTAHVLGYLAAVFLVLSPGKAVVFLVVHQGLMGVYLGCSFAPNHKGMPLLAEGEKLDYLRKQVLTSRNVVGGRGVDFLLGGLNYQIEHHLFPGMPRPNLRRAQPLIHEFCTQRGISYSQCGLLYSYSEVLRHLHAVGAPLRQPAEQASAPPNAHAGK</sequence>
<evidence type="ECO:0000256" key="1">
    <source>
        <dbReference type="SAM" id="Phobius"/>
    </source>
</evidence>
<dbReference type="Proteomes" id="UP000548304">
    <property type="component" value="Unassembled WGS sequence"/>
</dbReference>
<proteinExistence type="predicted"/>
<accession>A0A852Z985</accession>
<feature type="transmembrane region" description="Helical" evidence="1">
    <location>
        <begin position="62"/>
        <end position="81"/>
    </location>
</feature>
<organism evidence="3 4">
    <name type="scientific">Actinopolyspora biskrensis</name>
    <dbReference type="NCBI Taxonomy" id="1470178"/>
    <lineage>
        <taxon>Bacteria</taxon>
        <taxon>Bacillati</taxon>
        <taxon>Actinomycetota</taxon>
        <taxon>Actinomycetes</taxon>
        <taxon>Actinopolysporales</taxon>
        <taxon>Actinopolysporaceae</taxon>
        <taxon>Actinopolyspora</taxon>
    </lineage>
</organism>
<comment type="caution">
    <text evidence="3">The sequence shown here is derived from an EMBL/GenBank/DDBJ whole genome shotgun (WGS) entry which is preliminary data.</text>
</comment>
<reference evidence="3 4" key="1">
    <citation type="submission" date="2020-07" db="EMBL/GenBank/DDBJ databases">
        <title>Genomic Encyclopedia of Type Strains, Phase III (KMG-III): the genomes of soil and plant-associated and newly described type strains.</title>
        <authorList>
            <person name="Whitman W."/>
        </authorList>
    </citation>
    <scope>NUCLEOTIDE SEQUENCE [LARGE SCALE GENOMIC DNA]</scope>
    <source>
        <strain evidence="3 4">CECT 8576</strain>
    </source>
</reference>
<dbReference type="InterPro" id="IPR005804">
    <property type="entry name" value="FA_desaturase_dom"/>
</dbReference>
<dbReference type="EMBL" id="JACBYW010000006">
    <property type="protein sequence ID" value="NYH80106.1"/>
    <property type="molecule type" value="Genomic_DNA"/>
</dbReference>
<keyword evidence="1" id="KW-1133">Transmembrane helix</keyword>
<keyword evidence="1" id="KW-0472">Membrane</keyword>
<name>A0A852Z985_9ACTN</name>
<dbReference type="PANTHER" id="PTHR19353">
    <property type="entry name" value="FATTY ACID DESATURASE 2"/>
    <property type="match status" value="1"/>
</dbReference>
<dbReference type="PIRSF" id="PIRSF015921">
    <property type="entry name" value="FA_sphinglp_des"/>
    <property type="match status" value="1"/>
</dbReference>
<dbReference type="GO" id="GO:0008610">
    <property type="term" value="P:lipid biosynthetic process"/>
    <property type="evidence" value="ECO:0007669"/>
    <property type="project" value="UniProtKB-ARBA"/>
</dbReference>
<dbReference type="Pfam" id="PF00487">
    <property type="entry name" value="FA_desaturase"/>
    <property type="match status" value="1"/>
</dbReference>
<dbReference type="GO" id="GO:0016717">
    <property type="term" value="F:oxidoreductase activity, acting on paired donors, with oxidation of a pair of donors resulting in the reduction of molecular oxygen to two molecules of water"/>
    <property type="evidence" value="ECO:0007669"/>
    <property type="project" value="TreeGrafter"/>
</dbReference>
<protein>
    <submittedName>
        <fullName evidence="3">Fatty acid desaturase</fullName>
    </submittedName>
</protein>
<feature type="transmembrane region" description="Helical" evidence="1">
    <location>
        <begin position="196"/>
        <end position="214"/>
    </location>
</feature>
<keyword evidence="4" id="KW-1185">Reference proteome</keyword>
<feature type="transmembrane region" description="Helical" evidence="1">
    <location>
        <begin position="34"/>
        <end position="56"/>
    </location>
</feature>
<evidence type="ECO:0000313" key="3">
    <source>
        <dbReference type="EMBL" id="NYH80106.1"/>
    </source>
</evidence>
<dbReference type="AlphaFoldDB" id="A0A852Z985"/>
<feature type="domain" description="Fatty acid desaturase" evidence="2">
    <location>
        <begin position="61"/>
        <end position="317"/>
    </location>
</feature>
<evidence type="ECO:0000259" key="2">
    <source>
        <dbReference type="Pfam" id="PF00487"/>
    </source>
</evidence>
<dbReference type="GO" id="GO:0016020">
    <property type="term" value="C:membrane"/>
    <property type="evidence" value="ECO:0007669"/>
    <property type="project" value="TreeGrafter"/>
</dbReference>